<feature type="region of interest" description="Disordered" evidence="1">
    <location>
        <begin position="97"/>
        <end position="171"/>
    </location>
</feature>
<dbReference type="Proteomes" id="UP001432322">
    <property type="component" value="Unassembled WGS sequence"/>
</dbReference>
<comment type="caution">
    <text evidence="2">The sequence shown here is derived from an EMBL/GenBank/DDBJ whole genome shotgun (WGS) entry which is preliminary data.</text>
</comment>
<proteinExistence type="predicted"/>
<dbReference type="AlphaFoldDB" id="A0AAV5VSL4"/>
<dbReference type="EMBL" id="BTSY01000004">
    <property type="protein sequence ID" value="GMT22490.1"/>
    <property type="molecule type" value="Genomic_DNA"/>
</dbReference>
<feature type="compositionally biased region" description="Basic and acidic residues" evidence="1">
    <location>
        <begin position="100"/>
        <end position="115"/>
    </location>
</feature>
<sequence length="236" mass="25553">MASEGQRAAIRTGKRNGAYWLNDSSCRFDRYSSTLWSWMSSSVVSVDGNMTARSTSNSLMKSLPNCTSCSKPTECVGVMASRRLGTLGGGNLSSVCVEASTRRDDDEEKRDRSEDEPPPTSGRGDVVSSEMSAGFSKRIGGETEEESRGSSSLKSPNISRRSGSPDARPPNAWQNCMFSLMMLERLATVGNSMSRLPKRLLGEPICVWAATWQSRSCAFSRSILISLAVAGDRPLA</sequence>
<gene>
    <name evidence="2" type="ORF">PFISCL1PPCAC_13787</name>
</gene>
<organism evidence="2 3">
    <name type="scientific">Pristionchus fissidentatus</name>
    <dbReference type="NCBI Taxonomy" id="1538716"/>
    <lineage>
        <taxon>Eukaryota</taxon>
        <taxon>Metazoa</taxon>
        <taxon>Ecdysozoa</taxon>
        <taxon>Nematoda</taxon>
        <taxon>Chromadorea</taxon>
        <taxon>Rhabditida</taxon>
        <taxon>Rhabditina</taxon>
        <taxon>Diplogasteromorpha</taxon>
        <taxon>Diplogasteroidea</taxon>
        <taxon>Neodiplogasteridae</taxon>
        <taxon>Pristionchus</taxon>
    </lineage>
</organism>
<accession>A0AAV5VSL4</accession>
<name>A0AAV5VSL4_9BILA</name>
<evidence type="ECO:0000313" key="2">
    <source>
        <dbReference type="EMBL" id="GMT22490.1"/>
    </source>
</evidence>
<evidence type="ECO:0000313" key="3">
    <source>
        <dbReference type="Proteomes" id="UP001432322"/>
    </source>
</evidence>
<evidence type="ECO:0000256" key="1">
    <source>
        <dbReference type="SAM" id="MobiDB-lite"/>
    </source>
</evidence>
<feature type="non-terminal residue" evidence="2">
    <location>
        <position position="236"/>
    </location>
</feature>
<reference evidence="2" key="1">
    <citation type="submission" date="2023-10" db="EMBL/GenBank/DDBJ databases">
        <title>Genome assembly of Pristionchus species.</title>
        <authorList>
            <person name="Yoshida K."/>
            <person name="Sommer R.J."/>
        </authorList>
    </citation>
    <scope>NUCLEOTIDE SEQUENCE</scope>
    <source>
        <strain evidence="2">RS5133</strain>
    </source>
</reference>
<protein>
    <submittedName>
        <fullName evidence="2">Uncharacterized protein</fullName>
    </submittedName>
</protein>
<keyword evidence="3" id="KW-1185">Reference proteome</keyword>
<feature type="compositionally biased region" description="Polar residues" evidence="1">
    <location>
        <begin position="153"/>
        <end position="162"/>
    </location>
</feature>